<dbReference type="SUPFAM" id="SSF48264">
    <property type="entry name" value="Cytochrome P450"/>
    <property type="match status" value="1"/>
</dbReference>
<reference evidence="1" key="2">
    <citation type="submission" date="2023-05" db="EMBL/GenBank/DDBJ databases">
        <authorList>
            <consortium name="Lawrence Berkeley National Laboratory"/>
            <person name="Steindorff A."/>
            <person name="Hensen N."/>
            <person name="Bonometti L."/>
            <person name="Westerberg I."/>
            <person name="Brannstrom I.O."/>
            <person name="Guillou S."/>
            <person name="Cros-Aarteil S."/>
            <person name="Calhoun S."/>
            <person name="Haridas S."/>
            <person name="Kuo A."/>
            <person name="Mondo S."/>
            <person name="Pangilinan J."/>
            <person name="Riley R."/>
            <person name="Labutti K."/>
            <person name="Andreopoulos B."/>
            <person name="Lipzen A."/>
            <person name="Chen C."/>
            <person name="Yanf M."/>
            <person name="Daum C."/>
            <person name="Ng V."/>
            <person name="Clum A."/>
            <person name="Ohm R."/>
            <person name="Martin F."/>
            <person name="Silar P."/>
            <person name="Natvig D."/>
            <person name="Lalanne C."/>
            <person name="Gautier V."/>
            <person name="Ament-Velasquez S.L."/>
            <person name="Kruys A."/>
            <person name="Hutchinson M.I."/>
            <person name="Powell A.J."/>
            <person name="Barry K."/>
            <person name="Miller A.N."/>
            <person name="Grigoriev I.V."/>
            <person name="Debuchy R."/>
            <person name="Gladieux P."/>
            <person name="Thoren M.H."/>
            <person name="Johannesson H."/>
        </authorList>
    </citation>
    <scope>NUCLEOTIDE SEQUENCE</scope>
    <source>
        <strain evidence="1">CBS 315.58</strain>
    </source>
</reference>
<dbReference type="GO" id="GO:0020037">
    <property type="term" value="F:heme binding"/>
    <property type="evidence" value="ECO:0007669"/>
    <property type="project" value="InterPro"/>
</dbReference>
<dbReference type="GO" id="GO:0005506">
    <property type="term" value="F:iron ion binding"/>
    <property type="evidence" value="ECO:0007669"/>
    <property type="project" value="InterPro"/>
</dbReference>
<reference evidence="1" key="1">
    <citation type="journal article" date="2023" name="Mol. Phylogenet. Evol.">
        <title>Genome-scale phylogeny and comparative genomics of the fungal order Sordariales.</title>
        <authorList>
            <person name="Hensen N."/>
            <person name="Bonometti L."/>
            <person name="Westerberg I."/>
            <person name="Brannstrom I.O."/>
            <person name="Guillou S."/>
            <person name="Cros-Aarteil S."/>
            <person name="Calhoun S."/>
            <person name="Haridas S."/>
            <person name="Kuo A."/>
            <person name="Mondo S."/>
            <person name="Pangilinan J."/>
            <person name="Riley R."/>
            <person name="LaButti K."/>
            <person name="Andreopoulos B."/>
            <person name="Lipzen A."/>
            <person name="Chen C."/>
            <person name="Yan M."/>
            <person name="Daum C."/>
            <person name="Ng V."/>
            <person name="Clum A."/>
            <person name="Steindorff A."/>
            <person name="Ohm R.A."/>
            <person name="Martin F."/>
            <person name="Silar P."/>
            <person name="Natvig D.O."/>
            <person name="Lalanne C."/>
            <person name="Gautier V."/>
            <person name="Ament-Velasquez S.L."/>
            <person name="Kruys A."/>
            <person name="Hutchinson M.I."/>
            <person name="Powell A.J."/>
            <person name="Barry K."/>
            <person name="Miller A.N."/>
            <person name="Grigoriev I.V."/>
            <person name="Debuchy R."/>
            <person name="Gladieux P."/>
            <person name="Hiltunen Thoren M."/>
            <person name="Johannesson H."/>
        </authorList>
    </citation>
    <scope>NUCLEOTIDE SEQUENCE</scope>
    <source>
        <strain evidence="1">CBS 315.58</strain>
    </source>
</reference>
<evidence type="ECO:0000313" key="1">
    <source>
        <dbReference type="EMBL" id="KAK4199405.1"/>
    </source>
</evidence>
<dbReference type="PANTHER" id="PTHR24301:SF2">
    <property type="entry name" value="THROMBOXANE-A SYNTHASE"/>
    <property type="match status" value="1"/>
</dbReference>
<evidence type="ECO:0000313" key="2">
    <source>
        <dbReference type="Proteomes" id="UP001303160"/>
    </source>
</evidence>
<organism evidence="1 2">
    <name type="scientific">Triangularia verruculosa</name>
    <dbReference type="NCBI Taxonomy" id="2587418"/>
    <lineage>
        <taxon>Eukaryota</taxon>
        <taxon>Fungi</taxon>
        <taxon>Dikarya</taxon>
        <taxon>Ascomycota</taxon>
        <taxon>Pezizomycotina</taxon>
        <taxon>Sordariomycetes</taxon>
        <taxon>Sordariomycetidae</taxon>
        <taxon>Sordariales</taxon>
        <taxon>Podosporaceae</taxon>
        <taxon>Triangularia</taxon>
    </lineage>
</organism>
<dbReference type="Gene3D" id="1.10.630.10">
    <property type="entry name" value="Cytochrome P450"/>
    <property type="match status" value="1"/>
</dbReference>
<dbReference type="GO" id="GO:0016705">
    <property type="term" value="F:oxidoreductase activity, acting on paired donors, with incorporation or reduction of molecular oxygen"/>
    <property type="evidence" value="ECO:0007669"/>
    <property type="project" value="InterPro"/>
</dbReference>
<dbReference type="GO" id="GO:0004497">
    <property type="term" value="F:monooxygenase activity"/>
    <property type="evidence" value="ECO:0007669"/>
    <property type="project" value="InterPro"/>
</dbReference>
<protein>
    <submittedName>
        <fullName evidence="1">Cytochrome P450</fullName>
    </submittedName>
</protein>
<dbReference type="EMBL" id="MU863932">
    <property type="protein sequence ID" value="KAK4199405.1"/>
    <property type="molecule type" value="Genomic_DNA"/>
</dbReference>
<dbReference type="Pfam" id="PF00067">
    <property type="entry name" value="p450"/>
    <property type="match status" value="1"/>
</dbReference>
<dbReference type="PANTHER" id="PTHR24301">
    <property type="entry name" value="THROMBOXANE-A SYNTHASE"/>
    <property type="match status" value="1"/>
</dbReference>
<dbReference type="InterPro" id="IPR036396">
    <property type="entry name" value="Cyt_P450_sf"/>
</dbReference>
<dbReference type="Proteomes" id="UP001303160">
    <property type="component" value="Unassembled WGS sequence"/>
</dbReference>
<gene>
    <name evidence="1" type="ORF">QBC40DRAFT_255055</name>
</gene>
<name>A0AAN7AVW2_9PEZI</name>
<accession>A0AAN7AVW2</accession>
<proteinExistence type="predicted"/>
<keyword evidence="2" id="KW-1185">Reference proteome</keyword>
<dbReference type="AlphaFoldDB" id="A0AAN7AVW2"/>
<dbReference type="InterPro" id="IPR001128">
    <property type="entry name" value="Cyt_P450"/>
</dbReference>
<sequence length="164" mass="18556">MLHSTNTSSRCIYRIRQQNFTNGSHSEELKAAEEARNASSADRPYSRAVLLESLRLWPTTPAILRETTRDADLGGKTIPKGTPVVIFAPFFHRDDERLDFAHKLSPERWLDRDVDVDNGLLPFSAGHGMCPAHNLVPLVASLAIDEIVKRAWWSWFSQSWSRGV</sequence>
<comment type="caution">
    <text evidence="1">The sequence shown here is derived from an EMBL/GenBank/DDBJ whole genome shotgun (WGS) entry which is preliminary data.</text>
</comment>